<evidence type="ECO:0000256" key="4">
    <source>
        <dbReference type="ARBA" id="ARBA00022692"/>
    </source>
</evidence>
<sequence length="598" mass="65061">MAFNFNWSPLIADTDRVRDMLTSSLNKSPKPPIIVDDIIVNELNLGSTPPELEILEIGDLAEDRFRGIFKMSYTGDAYLTLKTRVQANPLNTYLSTKPSFASPQPLAASSGLTIPLQITLSDIRLSGFVILVFSKQKGITLVFRNDPLESLKVSSTFDSIPFVRDYLQKTIESQLRVLFMEDLPAIIHRLSLRMFSPEYQTAENQERSKAVADGEVPVDPFAGPAQQPVDSAGMPLDGSAPFTLDAPTETYASFSQKNLLRLATLTESQRTLSLFTPGMRDTVYRAWASAADREVANDASTPMLSRPPTLSRIQSTLGSQSGWSSAASQTSDVPSTATRPSLASFASAPTVYSLSSGAPRTRPGRKRKNRVVNLRKDKGDGKDVSETASVSSSGYTASASGSAGPSVEAATGPSSLSNTQILREGEINTPPRSPKKKVGFQQQSVDDSARPQRNDSTIRGRPVTPQTRHSSHMQAADDNDDTPRASMILPEKPTEVEEKRPRRPQRQPLPRMQTLQERPRPAQLNRSSSSEVSLQNLATSAFAGEGSNGGILEQAWMMKMATEIAKRVSDEKGKQQAWRPAEGNEGFDGGEAPPAYVS</sequence>
<evidence type="ECO:0000259" key="12">
    <source>
        <dbReference type="PROSITE" id="PS51847"/>
    </source>
</evidence>
<evidence type="ECO:0000256" key="9">
    <source>
        <dbReference type="ARBA" id="ARBA00023136"/>
    </source>
</evidence>
<evidence type="ECO:0000256" key="5">
    <source>
        <dbReference type="ARBA" id="ARBA00022787"/>
    </source>
</evidence>
<dbReference type="GO" id="GO:0015914">
    <property type="term" value="P:phospholipid transport"/>
    <property type="evidence" value="ECO:0007669"/>
    <property type="project" value="TreeGrafter"/>
</dbReference>
<feature type="region of interest" description="Disordered" evidence="11">
    <location>
        <begin position="215"/>
        <end position="241"/>
    </location>
</feature>
<dbReference type="AlphaFoldDB" id="A0AAV9JBH8"/>
<feature type="region of interest" description="Disordered" evidence="11">
    <location>
        <begin position="353"/>
        <end position="532"/>
    </location>
</feature>
<dbReference type="CDD" id="cd21673">
    <property type="entry name" value="SMP_Mdm34"/>
    <property type="match status" value="1"/>
</dbReference>
<name>A0AAV9JBH8_9PEZI</name>
<feature type="compositionally biased region" description="Basic and acidic residues" evidence="11">
    <location>
        <begin position="447"/>
        <end position="458"/>
    </location>
</feature>
<keyword evidence="2" id="KW-0813">Transport</keyword>
<dbReference type="GO" id="GO:0032865">
    <property type="term" value="C:ERMES complex"/>
    <property type="evidence" value="ECO:0007669"/>
    <property type="project" value="UniProtKB-UniRule"/>
</dbReference>
<dbReference type="PANTHER" id="PTHR28185:SF1">
    <property type="entry name" value="MITOCHONDRIAL DISTRIBUTION AND MORPHOLOGY PROTEIN 34"/>
    <property type="match status" value="1"/>
</dbReference>
<dbReference type="PANTHER" id="PTHR28185">
    <property type="entry name" value="MITOCHONDRIAL DISTRIBUTION AND MORPHOLOGY PROTEIN 34"/>
    <property type="match status" value="1"/>
</dbReference>
<keyword evidence="8 10" id="KW-0496">Mitochondrion</keyword>
<comment type="similarity">
    <text evidence="10">Belongs to the MDM34 family.</text>
</comment>
<feature type="compositionally biased region" description="Low complexity" evidence="11">
    <location>
        <begin position="318"/>
        <end position="331"/>
    </location>
</feature>
<evidence type="ECO:0000313" key="13">
    <source>
        <dbReference type="EMBL" id="KAK4542467.1"/>
    </source>
</evidence>
<evidence type="ECO:0000256" key="8">
    <source>
        <dbReference type="ARBA" id="ARBA00023128"/>
    </source>
</evidence>
<organism evidence="13 14">
    <name type="scientific">Oleoguttula mirabilis</name>
    <dbReference type="NCBI Taxonomy" id="1507867"/>
    <lineage>
        <taxon>Eukaryota</taxon>
        <taxon>Fungi</taxon>
        <taxon>Dikarya</taxon>
        <taxon>Ascomycota</taxon>
        <taxon>Pezizomycotina</taxon>
        <taxon>Dothideomycetes</taxon>
        <taxon>Dothideomycetidae</taxon>
        <taxon>Mycosphaerellales</taxon>
        <taxon>Teratosphaeriaceae</taxon>
        <taxon>Oleoguttula</taxon>
    </lineage>
</organism>
<dbReference type="InterPro" id="IPR027536">
    <property type="entry name" value="MDM34"/>
</dbReference>
<comment type="function">
    <text evidence="10">Component of the ERMES/MDM complex, which serves as a molecular tether to connect the endoplasmic reticulum (ER) and mitochondria. Components of this complex are involved in the control of mitochondrial shape and protein biogenesis, and function in nonvesicular lipid trafficking between the ER and mitochondria. MDM34 is required for the interaction of the ER-resident membrane protein MMM1 and the outer mitochondrial membrane-resident beta-barrel protein MDM10.</text>
</comment>
<comment type="caution">
    <text evidence="13">The sequence shown here is derived from an EMBL/GenBank/DDBJ whole genome shotgun (WGS) entry which is preliminary data.</text>
</comment>
<evidence type="ECO:0000256" key="3">
    <source>
        <dbReference type="ARBA" id="ARBA00022452"/>
    </source>
</evidence>
<feature type="compositionally biased region" description="Polar residues" evidence="11">
    <location>
        <begin position="412"/>
        <end position="421"/>
    </location>
</feature>
<dbReference type="Pfam" id="PF26545">
    <property type="entry name" value="Mdm34_N"/>
    <property type="match status" value="1"/>
</dbReference>
<keyword evidence="9 10" id="KW-0472">Membrane</keyword>
<dbReference type="GO" id="GO:1990456">
    <property type="term" value="P:mitochondrion-endoplasmic reticulum membrane tethering"/>
    <property type="evidence" value="ECO:0007669"/>
    <property type="project" value="TreeGrafter"/>
</dbReference>
<evidence type="ECO:0000256" key="7">
    <source>
        <dbReference type="ARBA" id="ARBA00023121"/>
    </source>
</evidence>
<comment type="domain">
    <text evidence="10">Lacks alpha-helical transmembrane segments, suggesting that it resides in the membrane via beta-sheet conformations similar to those predicted for other outer membrane proteins and porin.</text>
</comment>
<dbReference type="PROSITE" id="PS51847">
    <property type="entry name" value="SMP"/>
    <property type="match status" value="1"/>
</dbReference>
<feature type="compositionally biased region" description="Low complexity" evidence="11">
    <location>
        <begin position="506"/>
        <end position="516"/>
    </location>
</feature>
<feature type="domain" description="SMP-LTD" evidence="12">
    <location>
        <begin position="1"/>
        <end position="205"/>
    </location>
</feature>
<reference evidence="13 14" key="1">
    <citation type="submission" date="2021-11" db="EMBL/GenBank/DDBJ databases">
        <title>Black yeast isolated from Biological Soil Crust.</title>
        <authorList>
            <person name="Kurbessoian T."/>
        </authorList>
    </citation>
    <scope>NUCLEOTIDE SEQUENCE [LARGE SCALE GENOMIC DNA]</scope>
    <source>
        <strain evidence="13 14">CCFEE 5522</strain>
    </source>
</reference>
<evidence type="ECO:0000256" key="10">
    <source>
        <dbReference type="HAMAP-Rule" id="MF_03105"/>
    </source>
</evidence>
<dbReference type="HAMAP" id="MF_03105">
    <property type="entry name" value="Mdm34"/>
    <property type="match status" value="1"/>
</dbReference>
<proteinExistence type="inferred from homology"/>
<gene>
    <name evidence="10" type="primary">MDM34</name>
    <name evidence="13" type="ORF">LTR36_006719</name>
</gene>
<keyword evidence="4 10" id="KW-0812">Transmembrane</keyword>
<keyword evidence="6" id="KW-0445">Lipid transport</keyword>
<dbReference type="InterPro" id="IPR058825">
    <property type="entry name" value="MDM34_N"/>
</dbReference>
<dbReference type="Proteomes" id="UP001324427">
    <property type="component" value="Unassembled WGS sequence"/>
</dbReference>
<dbReference type="GO" id="GO:0008289">
    <property type="term" value="F:lipid binding"/>
    <property type="evidence" value="ECO:0007669"/>
    <property type="project" value="UniProtKB-KW"/>
</dbReference>
<evidence type="ECO:0000313" key="14">
    <source>
        <dbReference type="Proteomes" id="UP001324427"/>
    </source>
</evidence>
<evidence type="ECO:0000256" key="11">
    <source>
        <dbReference type="SAM" id="MobiDB-lite"/>
    </source>
</evidence>
<dbReference type="GO" id="GO:0007005">
    <property type="term" value="P:mitochondrion organization"/>
    <property type="evidence" value="ECO:0007669"/>
    <property type="project" value="InterPro"/>
</dbReference>
<keyword evidence="7" id="KW-0446">Lipid-binding</keyword>
<dbReference type="InterPro" id="IPR031468">
    <property type="entry name" value="SMP_LBD"/>
</dbReference>
<evidence type="ECO:0000256" key="6">
    <source>
        <dbReference type="ARBA" id="ARBA00023055"/>
    </source>
</evidence>
<comment type="subunit">
    <text evidence="10">Component of the ER-mitochondria encounter structure (ERMES) or MDM complex, composed of MMM1, MDM10, MDM12 and MDM34.</text>
</comment>
<protein>
    <recommendedName>
        <fullName evidence="10">Mitochondrial distribution and morphology protein 34</fullName>
    </recommendedName>
</protein>
<evidence type="ECO:0000256" key="2">
    <source>
        <dbReference type="ARBA" id="ARBA00022448"/>
    </source>
</evidence>
<keyword evidence="5 10" id="KW-1000">Mitochondrion outer membrane</keyword>
<feature type="region of interest" description="Disordered" evidence="11">
    <location>
        <begin position="567"/>
        <end position="598"/>
    </location>
</feature>
<feature type="compositionally biased region" description="Low complexity" evidence="11">
    <location>
        <begin position="388"/>
        <end position="410"/>
    </location>
</feature>
<feature type="compositionally biased region" description="Basic and acidic residues" evidence="11">
    <location>
        <begin position="374"/>
        <end position="385"/>
    </location>
</feature>
<feature type="region of interest" description="Disordered" evidence="11">
    <location>
        <begin position="296"/>
        <end position="340"/>
    </location>
</feature>
<accession>A0AAV9JBH8</accession>
<keyword evidence="14" id="KW-1185">Reference proteome</keyword>
<comment type="subcellular location">
    <subcellularLocation>
        <location evidence="1">Membrane</location>
    </subcellularLocation>
    <subcellularLocation>
        <location evidence="10">Mitochondrion outer membrane</location>
        <topology evidence="10">Multi-pass membrane protein</topology>
    </subcellularLocation>
    <text evidence="10">The ERMES/MDM complex localizes to a few discrete foci (around 10 per single cell), that represent mitochondria-endoplasmic reticulum junctions. These foci are often found next to mtDNA nucleoids.</text>
</comment>
<dbReference type="EMBL" id="JAVFHQ010000041">
    <property type="protein sequence ID" value="KAK4542467.1"/>
    <property type="molecule type" value="Genomic_DNA"/>
</dbReference>
<keyword evidence="3 10" id="KW-1134">Transmembrane beta strand</keyword>
<evidence type="ECO:0000256" key="1">
    <source>
        <dbReference type="ARBA" id="ARBA00004370"/>
    </source>
</evidence>